<dbReference type="InterPro" id="IPR014277">
    <property type="entry name" value="Orc1/Cdc6_arc"/>
</dbReference>
<proteinExistence type="inferred from homology"/>
<evidence type="ECO:0000313" key="9">
    <source>
        <dbReference type="Proteomes" id="UP000069906"/>
    </source>
</evidence>
<dbReference type="CDD" id="cd00009">
    <property type="entry name" value="AAA"/>
    <property type="match status" value="1"/>
</dbReference>
<dbReference type="PANTHER" id="PTHR10763:SF22">
    <property type="entry name" value="ORC1-TYPE DNA REPLICATION PROTEIN"/>
    <property type="match status" value="1"/>
</dbReference>
<dbReference type="SUPFAM" id="SSF52540">
    <property type="entry name" value="P-loop containing nucleoside triphosphate hydrolases"/>
    <property type="match status" value="1"/>
</dbReference>
<dbReference type="SMART" id="SM00382">
    <property type="entry name" value="AAA"/>
    <property type="match status" value="1"/>
</dbReference>
<evidence type="ECO:0000313" key="6">
    <source>
        <dbReference type="EMBL" id="AKH96833.1"/>
    </source>
</evidence>
<protein>
    <submittedName>
        <fullName evidence="6">Orc1/cdc6 family replication initiation protein</fullName>
    </submittedName>
</protein>
<dbReference type="Pfam" id="PF13401">
    <property type="entry name" value="AAA_22"/>
    <property type="match status" value="1"/>
</dbReference>
<dbReference type="EMBL" id="CP008874">
    <property type="protein sequence ID" value="AKH96833.1"/>
    <property type="molecule type" value="Genomic_DNA"/>
</dbReference>
<dbReference type="HOGENOM" id="CLU_025112_0_0_2"/>
<keyword evidence="2" id="KW-0235">DNA replication</keyword>
<dbReference type="GO" id="GO:0005524">
    <property type="term" value="F:ATP binding"/>
    <property type="evidence" value="ECO:0007669"/>
    <property type="project" value="UniProtKB-KW"/>
</dbReference>
<comment type="similarity">
    <text evidence="1">Belongs to the CDC6/cdc18 family.</text>
</comment>
<dbReference type="GO" id="GO:0016887">
    <property type="term" value="F:ATP hydrolysis activity"/>
    <property type="evidence" value="ECO:0007669"/>
    <property type="project" value="InterPro"/>
</dbReference>
<gene>
    <name evidence="6" type="primary">orc1</name>
    <name evidence="7" type="ORF">HLASA_0325</name>
    <name evidence="6" type="ORF">HLASF_0326</name>
</gene>
<dbReference type="InterPro" id="IPR049945">
    <property type="entry name" value="AAA_22"/>
</dbReference>
<evidence type="ECO:0000256" key="2">
    <source>
        <dbReference type="ARBA" id="ARBA00022705"/>
    </source>
</evidence>
<evidence type="ECO:0000313" key="8">
    <source>
        <dbReference type="Proteomes" id="UP000060390"/>
    </source>
</evidence>
<dbReference type="Gene3D" id="3.40.50.300">
    <property type="entry name" value="P-loop containing nucleotide triphosphate hydrolases"/>
    <property type="match status" value="1"/>
</dbReference>
<dbReference type="PANTHER" id="PTHR10763">
    <property type="entry name" value="CELL DIVISION CONTROL PROTEIN 6-RELATED"/>
    <property type="match status" value="1"/>
</dbReference>
<evidence type="ECO:0000256" key="3">
    <source>
        <dbReference type="ARBA" id="ARBA00022741"/>
    </source>
</evidence>
<dbReference type="EMBL" id="CP011564">
    <property type="protein sequence ID" value="ALG81235.1"/>
    <property type="molecule type" value="Genomic_DNA"/>
</dbReference>
<dbReference type="KEGG" id="hsf:HLASA_0325"/>
<dbReference type="SUPFAM" id="SSF46785">
    <property type="entry name" value="Winged helix' DNA-binding domain"/>
    <property type="match status" value="1"/>
</dbReference>
<reference evidence="6 9" key="1">
    <citation type="journal article" date="2015" name="ISME J.">
        <title>Elemental sulfur and acetate can support life of a novel strictly anaerobic haloarchaeon.</title>
        <authorList>
            <person name="Sorokin D.Y."/>
            <person name="Kublanov I.V."/>
            <person name="Gavrilov S.N."/>
            <person name="Rojo D."/>
            <person name="Roman P."/>
            <person name="Golyshin P.N."/>
            <person name="Slepak V.Z."/>
            <person name="Smedile F."/>
            <person name="Ferrer M."/>
            <person name="Messina E."/>
            <person name="La Cono V."/>
            <person name="Yakimov M.M."/>
        </authorList>
    </citation>
    <scope>NUCLEOTIDE SEQUENCE [LARGE SCALE GENOMIC DNA]</scope>
    <source>
        <strain evidence="6 9">HSR2</strain>
    </source>
</reference>
<dbReference type="RefSeq" id="WP_235272167.1">
    <property type="nucleotide sequence ID" value="NZ_CP008874.1"/>
</dbReference>
<keyword evidence="3" id="KW-0547">Nucleotide-binding</keyword>
<keyword evidence="4" id="KW-0067">ATP-binding</keyword>
<dbReference type="GeneID" id="26009696"/>
<reference evidence="7 8" key="3">
    <citation type="journal article" date="2016" name="Stand. Genomic Sci.">
        <title>Complete genome sequence of 'Halanaeroarchaeum sulfurireducens' M27-SA2, a sulfur-reducing and acetate-oxidizing haloarchaeon from the deep-sea hypersaline anoxic lake Medee.</title>
        <authorList>
            <person name="Messina E."/>
            <person name="Sorokin D.Y."/>
            <person name="Kublanov I.V."/>
            <person name="Toshchakov S."/>
            <person name="Lopatina A."/>
            <person name="Arcadi E."/>
            <person name="Smedile F."/>
            <person name="La Spada G."/>
            <person name="La Cono V."/>
            <person name="Yakimov M.M."/>
        </authorList>
    </citation>
    <scope>NUCLEOTIDE SEQUENCE [LARGE SCALE GENOMIC DNA]</scope>
    <source>
        <strain evidence="7 8">M27-SA2</strain>
    </source>
</reference>
<keyword evidence="9" id="KW-1185">Reference proteome</keyword>
<dbReference type="KEGG" id="hsu:HLASF_0326"/>
<dbReference type="InterPro" id="IPR050311">
    <property type="entry name" value="ORC1/CDC6"/>
</dbReference>
<dbReference type="STRING" id="1604004.HLASA_0325"/>
<sequence>MIGDGNRGAVIADARVFQEDWVPGDMRHRDAELNLMASALEPVVAGEPGNELLLTGPSGTGKTCSAKFLLGKLRERVLDVDTQYVNCWSDYTRYRVLFRILDGIDSAEAIRNHSSASDLLERLRATDTPVVVILDEVDQLAEPTVLYDLYELPHVEMILIANGEAEVLAGIDDRLHSRLRTATRVSFDRYGTDALVSILDQRVQTGLQPGVVGRSELESIARAANGNARDAIAVLRSAAQLAESRDEEAITDAVVDDAVSDARTRVRRTLLEKLNDHQRVLYDLIAAEEPIGPGTLYEAYERAVEEPRTKRTLRSYLKKMEQYSLVVAEGAAQGRQYRTGDPGPDDRS</sequence>
<evidence type="ECO:0000256" key="1">
    <source>
        <dbReference type="ARBA" id="ARBA00006184"/>
    </source>
</evidence>
<accession>A0A0F7PBV8</accession>
<dbReference type="InterPro" id="IPR055237">
    <property type="entry name" value="Cdc6_lid"/>
</dbReference>
<organism evidence="6 9">
    <name type="scientific">Halanaeroarchaeum sulfurireducens</name>
    <dbReference type="NCBI Taxonomy" id="1604004"/>
    <lineage>
        <taxon>Archaea</taxon>
        <taxon>Methanobacteriati</taxon>
        <taxon>Methanobacteriota</taxon>
        <taxon>Stenosarchaea group</taxon>
        <taxon>Halobacteria</taxon>
        <taxon>Halobacteriales</taxon>
        <taxon>Halobacteriaceae</taxon>
        <taxon>Halanaeroarchaeum</taxon>
    </lineage>
</organism>
<name>A0A0F7PBV8_9EURY</name>
<dbReference type="AlphaFoldDB" id="A0A0F7PBV8"/>
<evidence type="ECO:0000256" key="4">
    <source>
        <dbReference type="ARBA" id="ARBA00022840"/>
    </source>
</evidence>
<dbReference type="Gene3D" id="1.10.8.60">
    <property type="match status" value="1"/>
</dbReference>
<dbReference type="InterPro" id="IPR003593">
    <property type="entry name" value="AAA+_ATPase"/>
</dbReference>
<dbReference type="InterPro" id="IPR027417">
    <property type="entry name" value="P-loop_NTPase"/>
</dbReference>
<dbReference type="Proteomes" id="UP000069906">
    <property type="component" value="Chromosome"/>
</dbReference>
<dbReference type="GO" id="GO:0006260">
    <property type="term" value="P:DNA replication"/>
    <property type="evidence" value="ECO:0007669"/>
    <property type="project" value="UniProtKB-KW"/>
</dbReference>
<dbReference type="PATRIC" id="fig|1604004.4.peg.343"/>
<feature type="domain" description="AAA+ ATPase" evidence="5">
    <location>
        <begin position="48"/>
        <end position="181"/>
    </location>
</feature>
<evidence type="ECO:0000259" key="5">
    <source>
        <dbReference type="SMART" id="SM00382"/>
    </source>
</evidence>
<dbReference type="Pfam" id="PF22703">
    <property type="entry name" value="Cdc6_lid"/>
    <property type="match status" value="1"/>
</dbReference>
<reference evidence="8" key="2">
    <citation type="submission" date="2015-05" db="EMBL/GenBank/DDBJ databases">
        <title>Complete genome sequence of Halanaeroarchaeum sulfurireducens type strain M27-SA2, a sulfate-reducer haloarchaeon from marine anoxic lake Medee.</title>
        <authorList>
            <person name="Messina E."/>
            <person name="Kublanov I.V."/>
            <person name="Toshchakov S."/>
            <person name="Arcadi E."/>
            <person name="La Spada G."/>
            <person name="La Cono V."/>
            <person name="Yakimov M.M."/>
        </authorList>
    </citation>
    <scope>NUCLEOTIDE SEQUENCE [LARGE SCALE GENOMIC DNA]</scope>
    <source>
        <strain evidence="8">M27-SA2</strain>
    </source>
</reference>
<dbReference type="InterPro" id="IPR036390">
    <property type="entry name" value="WH_DNA-bd_sf"/>
</dbReference>
<dbReference type="NCBIfam" id="TIGR02928">
    <property type="entry name" value="orc1/cdc6 family replication initiation protein"/>
    <property type="match status" value="1"/>
</dbReference>
<evidence type="ECO:0000313" key="7">
    <source>
        <dbReference type="EMBL" id="ALG81235.1"/>
    </source>
</evidence>
<dbReference type="Proteomes" id="UP000060390">
    <property type="component" value="Chromosome"/>
</dbReference>